<dbReference type="EMBL" id="HG994591">
    <property type="protein sequence ID" value="CAF2816283.1"/>
    <property type="molecule type" value="Genomic_DNA"/>
</dbReference>
<organism evidence="1 2">
    <name type="scientific">Lepeophtheirus salmonis</name>
    <name type="common">Salmon louse</name>
    <name type="synonym">Caligus salmonis</name>
    <dbReference type="NCBI Taxonomy" id="72036"/>
    <lineage>
        <taxon>Eukaryota</taxon>
        <taxon>Metazoa</taxon>
        <taxon>Ecdysozoa</taxon>
        <taxon>Arthropoda</taxon>
        <taxon>Crustacea</taxon>
        <taxon>Multicrustacea</taxon>
        <taxon>Hexanauplia</taxon>
        <taxon>Copepoda</taxon>
        <taxon>Siphonostomatoida</taxon>
        <taxon>Caligidae</taxon>
        <taxon>Lepeophtheirus</taxon>
    </lineage>
</organism>
<dbReference type="AlphaFoldDB" id="A0A7R8CH51"/>
<reference evidence="1" key="1">
    <citation type="submission" date="2021-02" db="EMBL/GenBank/DDBJ databases">
        <authorList>
            <person name="Bekaert M."/>
        </authorList>
    </citation>
    <scope>NUCLEOTIDE SEQUENCE</scope>
    <source>
        <strain evidence="1">IoA-00</strain>
    </source>
</reference>
<name>A0A7R8CH51_LEPSM</name>
<gene>
    <name evidence="1" type="ORF">LSAA_3456</name>
</gene>
<evidence type="ECO:0000313" key="1">
    <source>
        <dbReference type="EMBL" id="CAF2816283.1"/>
    </source>
</evidence>
<accession>A0A7R8CH51</accession>
<dbReference type="Proteomes" id="UP000675881">
    <property type="component" value="Chromosome 12"/>
</dbReference>
<proteinExistence type="predicted"/>
<protein>
    <submittedName>
        <fullName evidence="1">(salmon louse) hypothetical protein</fullName>
    </submittedName>
</protein>
<evidence type="ECO:0000313" key="2">
    <source>
        <dbReference type="Proteomes" id="UP000675881"/>
    </source>
</evidence>
<sequence>MILSSKQRTGEIEATQLRKSEIIMYYNKTKDVVYTMDKMLNEYNVNRRTMCRRLAFFYYMIDVTTLASYIIYRENNQGLRKKDQRRKFLNNLARQLCMHAIKYRSSNWMVMRNHYPQAVVEMVLGSTLIIPSDRVPAKQKVVHGSRGATPNVGN</sequence>
<keyword evidence="2" id="KW-1185">Reference proteome</keyword>